<dbReference type="GO" id="GO:0015891">
    <property type="term" value="P:siderophore transport"/>
    <property type="evidence" value="ECO:0007669"/>
    <property type="project" value="InterPro"/>
</dbReference>
<evidence type="ECO:0000256" key="9">
    <source>
        <dbReference type="ARBA" id="ARBA00023136"/>
    </source>
</evidence>
<dbReference type="PROSITE" id="PS52015">
    <property type="entry name" value="TONB_CTD"/>
    <property type="match status" value="1"/>
</dbReference>
<evidence type="ECO:0000256" key="6">
    <source>
        <dbReference type="ARBA" id="ARBA00022692"/>
    </source>
</evidence>
<comment type="subcellular location">
    <subcellularLocation>
        <location evidence="1 10">Cell inner membrane</location>
        <topology evidence="1 10">Single-pass membrane protein</topology>
        <orientation evidence="1 10">Periplasmic side</orientation>
    </subcellularLocation>
</comment>
<dbReference type="InterPro" id="IPR003538">
    <property type="entry name" value="TonB"/>
</dbReference>
<dbReference type="Pfam" id="PF16036">
    <property type="entry name" value="Chalcone_3"/>
    <property type="match status" value="1"/>
</dbReference>
<dbReference type="PRINTS" id="PR01374">
    <property type="entry name" value="TONBPROTEIN"/>
</dbReference>
<dbReference type="InterPro" id="IPR037682">
    <property type="entry name" value="TonB_C"/>
</dbReference>
<protein>
    <recommendedName>
        <fullName evidence="10">Protein TonB</fullName>
    </recommendedName>
</protein>
<sequence>MHQELGNDQFIGAIYSERLTESADVLLAADIPMRMEMKITADRGIAARRFSRLWIEGMAINNRSDALTQQADNMVAFTNMFTSRLREGDHIIFSLAPGNGVTVSVDSIELGRIDNDQFFSMLVSTWVGRVPLSSTFREQLLVGGDVSDSLQDRYASLNPSAERIDQVAAWIAPPEPEPTPEPEPEPEPEAATVAAATAAATQAENEVAAVATPEPPKLEIPQQEAEPEPEPEPQPRQTAAVSAPEPTVRSSSSAAPAPTPEPQVDESDEDYVPTFTAESLLASQRYFSQMVRKVQLEIEYPRRALQRGYEGFVRIAVAVDRSGNLLNAELLEETDHSVLNNEAMEAVEDAAPFANIPDVISGRTHEFTIPITFALSN</sequence>
<comment type="caution">
    <text evidence="13">The sequence shown here is derived from an EMBL/GenBank/DDBJ whole genome shotgun (WGS) entry which is preliminary data.</text>
</comment>
<evidence type="ECO:0000259" key="12">
    <source>
        <dbReference type="PROSITE" id="PS52015"/>
    </source>
</evidence>
<dbReference type="EMBL" id="JAMFTH010000004">
    <property type="protein sequence ID" value="MCP8900268.1"/>
    <property type="molecule type" value="Genomic_DNA"/>
</dbReference>
<feature type="domain" description="TonB C-terminal" evidence="12">
    <location>
        <begin position="285"/>
        <end position="377"/>
    </location>
</feature>
<evidence type="ECO:0000256" key="5">
    <source>
        <dbReference type="ARBA" id="ARBA00022519"/>
    </source>
</evidence>
<evidence type="ECO:0000256" key="11">
    <source>
        <dbReference type="SAM" id="MobiDB-lite"/>
    </source>
</evidence>
<evidence type="ECO:0000256" key="4">
    <source>
        <dbReference type="ARBA" id="ARBA00022475"/>
    </source>
</evidence>
<evidence type="ECO:0000256" key="3">
    <source>
        <dbReference type="ARBA" id="ARBA00022448"/>
    </source>
</evidence>
<dbReference type="PANTHER" id="PTHR33446">
    <property type="entry name" value="PROTEIN TONB-RELATED"/>
    <property type="match status" value="1"/>
</dbReference>
<keyword evidence="9" id="KW-0472">Membrane</keyword>
<keyword evidence="10" id="KW-0735">Signal-anchor</keyword>
<dbReference type="GO" id="GO:0016872">
    <property type="term" value="F:intramolecular lyase activity"/>
    <property type="evidence" value="ECO:0007669"/>
    <property type="project" value="InterPro"/>
</dbReference>
<organism evidence="13 14">
    <name type="scientific">Gilvimarinus xylanilyticus</name>
    <dbReference type="NCBI Taxonomy" id="2944139"/>
    <lineage>
        <taxon>Bacteria</taxon>
        <taxon>Pseudomonadati</taxon>
        <taxon>Pseudomonadota</taxon>
        <taxon>Gammaproteobacteria</taxon>
        <taxon>Cellvibrionales</taxon>
        <taxon>Cellvibrionaceae</taxon>
        <taxon>Gilvimarinus</taxon>
    </lineage>
</organism>
<evidence type="ECO:0000256" key="1">
    <source>
        <dbReference type="ARBA" id="ARBA00004383"/>
    </source>
</evidence>
<dbReference type="GO" id="GO:0030288">
    <property type="term" value="C:outer membrane-bounded periplasmic space"/>
    <property type="evidence" value="ECO:0007669"/>
    <property type="project" value="InterPro"/>
</dbReference>
<proteinExistence type="inferred from homology"/>
<gene>
    <name evidence="13" type="ORF">M6D89_13250</name>
</gene>
<dbReference type="InterPro" id="IPR006260">
    <property type="entry name" value="TonB/TolA_C"/>
</dbReference>
<dbReference type="InterPro" id="IPR016087">
    <property type="entry name" value="Chalcone_isomerase"/>
</dbReference>
<dbReference type="GO" id="GO:0055085">
    <property type="term" value="P:transmembrane transport"/>
    <property type="evidence" value="ECO:0007669"/>
    <property type="project" value="InterPro"/>
</dbReference>
<keyword evidence="7 10" id="KW-0653">Protein transport</keyword>
<evidence type="ECO:0000256" key="8">
    <source>
        <dbReference type="ARBA" id="ARBA00022989"/>
    </source>
</evidence>
<feature type="region of interest" description="Disordered" evidence="11">
    <location>
        <begin position="172"/>
        <end position="270"/>
    </location>
</feature>
<evidence type="ECO:0000313" key="14">
    <source>
        <dbReference type="Proteomes" id="UP001139319"/>
    </source>
</evidence>
<reference evidence="13" key="1">
    <citation type="submission" date="2022-05" db="EMBL/GenBank/DDBJ databases">
        <authorList>
            <person name="Sun H.-N."/>
        </authorList>
    </citation>
    <scope>NUCLEOTIDE SEQUENCE</scope>
    <source>
        <strain evidence="13">HB14</strain>
    </source>
</reference>
<accession>A0A9X2KUU7</accession>
<keyword evidence="3 10" id="KW-0813">Transport</keyword>
<dbReference type="GO" id="GO:0031992">
    <property type="term" value="F:energy transducer activity"/>
    <property type="evidence" value="ECO:0007669"/>
    <property type="project" value="InterPro"/>
</dbReference>
<dbReference type="SUPFAM" id="SSF54626">
    <property type="entry name" value="Chalcone isomerase"/>
    <property type="match status" value="1"/>
</dbReference>
<keyword evidence="8" id="KW-1133">Transmembrane helix</keyword>
<dbReference type="Gene3D" id="3.30.1150.10">
    <property type="match status" value="1"/>
</dbReference>
<name>A0A9X2KUU7_9GAMM</name>
<dbReference type="GO" id="GO:0098797">
    <property type="term" value="C:plasma membrane protein complex"/>
    <property type="evidence" value="ECO:0007669"/>
    <property type="project" value="TreeGrafter"/>
</dbReference>
<feature type="compositionally biased region" description="Acidic residues" evidence="11">
    <location>
        <begin position="178"/>
        <end position="188"/>
    </location>
</feature>
<dbReference type="InterPro" id="IPR036298">
    <property type="entry name" value="Chalcone_isomerase_sf"/>
</dbReference>
<dbReference type="InterPro" id="IPR016088">
    <property type="entry name" value="Chalcone_isomerase_3-sand"/>
</dbReference>
<evidence type="ECO:0000256" key="7">
    <source>
        <dbReference type="ARBA" id="ARBA00022927"/>
    </source>
</evidence>
<keyword evidence="6" id="KW-0812">Transmembrane</keyword>
<feature type="compositionally biased region" description="Low complexity" evidence="11">
    <location>
        <begin position="189"/>
        <end position="212"/>
    </location>
</feature>
<comment type="similarity">
    <text evidence="2 10">Belongs to the TonB family.</text>
</comment>
<keyword evidence="14" id="KW-1185">Reference proteome</keyword>
<dbReference type="Gene3D" id="3.50.70.10">
    <property type="match status" value="1"/>
</dbReference>
<dbReference type="InterPro" id="IPR051045">
    <property type="entry name" value="TonB-dependent_transducer"/>
</dbReference>
<dbReference type="Proteomes" id="UP001139319">
    <property type="component" value="Unassembled WGS sequence"/>
</dbReference>
<evidence type="ECO:0000256" key="10">
    <source>
        <dbReference type="RuleBase" id="RU362123"/>
    </source>
</evidence>
<evidence type="ECO:0000256" key="2">
    <source>
        <dbReference type="ARBA" id="ARBA00006555"/>
    </source>
</evidence>
<dbReference type="AlphaFoldDB" id="A0A9X2KUU7"/>
<keyword evidence="5 10" id="KW-0997">Cell inner membrane</keyword>
<comment type="function">
    <text evidence="10">Interacts with outer membrane receptor proteins that carry out high-affinity binding and energy dependent uptake into the periplasmic space of specific substrates. It could act to transduce energy from the cytoplasmic membrane to specific energy-requiring processes in the outer membrane, resulting in the release into the periplasm of ligands bound by these outer membrane proteins.</text>
</comment>
<evidence type="ECO:0000313" key="13">
    <source>
        <dbReference type="EMBL" id="MCP8900268.1"/>
    </source>
</evidence>
<dbReference type="GO" id="GO:0015031">
    <property type="term" value="P:protein transport"/>
    <property type="evidence" value="ECO:0007669"/>
    <property type="project" value="UniProtKB-UniRule"/>
</dbReference>
<dbReference type="SUPFAM" id="SSF74653">
    <property type="entry name" value="TolA/TonB C-terminal domain"/>
    <property type="match status" value="1"/>
</dbReference>
<dbReference type="Pfam" id="PF03544">
    <property type="entry name" value="TonB_C"/>
    <property type="match status" value="1"/>
</dbReference>
<dbReference type="NCBIfam" id="TIGR01352">
    <property type="entry name" value="tonB_Cterm"/>
    <property type="match status" value="1"/>
</dbReference>
<dbReference type="PANTHER" id="PTHR33446:SF2">
    <property type="entry name" value="PROTEIN TONB"/>
    <property type="match status" value="1"/>
</dbReference>
<reference evidence="13" key="2">
    <citation type="submission" date="2023-01" db="EMBL/GenBank/DDBJ databases">
        <title>Gilvimarinus xylanilyticus HB14 isolated from Caulerpa lentillifera aquaculture base in Hainan, China.</title>
        <authorList>
            <person name="Zhang Y.-J."/>
        </authorList>
    </citation>
    <scope>NUCLEOTIDE SEQUENCE</scope>
    <source>
        <strain evidence="13">HB14</strain>
    </source>
</reference>
<keyword evidence="4 10" id="KW-1003">Cell membrane</keyword>